<comment type="caution">
    <text evidence="2">The sequence shown here is derived from an EMBL/GenBank/DDBJ whole genome shotgun (WGS) entry which is preliminary data.</text>
</comment>
<evidence type="ECO:0000256" key="1">
    <source>
        <dbReference type="SAM" id="Phobius"/>
    </source>
</evidence>
<keyword evidence="3" id="KW-1185">Reference proteome</keyword>
<keyword evidence="1" id="KW-0472">Membrane</keyword>
<accession>A0A9P4QCV6</accession>
<dbReference type="AlphaFoldDB" id="A0A9P4QCV6"/>
<proteinExistence type="predicted"/>
<keyword evidence="1" id="KW-1133">Transmembrane helix</keyword>
<organism evidence="2 3">
    <name type="scientific">Polychaeton citri CBS 116435</name>
    <dbReference type="NCBI Taxonomy" id="1314669"/>
    <lineage>
        <taxon>Eukaryota</taxon>
        <taxon>Fungi</taxon>
        <taxon>Dikarya</taxon>
        <taxon>Ascomycota</taxon>
        <taxon>Pezizomycotina</taxon>
        <taxon>Dothideomycetes</taxon>
        <taxon>Dothideomycetidae</taxon>
        <taxon>Capnodiales</taxon>
        <taxon>Capnodiaceae</taxon>
        <taxon>Polychaeton</taxon>
    </lineage>
</organism>
<feature type="transmembrane region" description="Helical" evidence="1">
    <location>
        <begin position="297"/>
        <end position="324"/>
    </location>
</feature>
<keyword evidence="1" id="KW-0812">Transmembrane</keyword>
<dbReference type="OrthoDB" id="5428890at2759"/>
<dbReference type="EMBL" id="MU003782">
    <property type="protein sequence ID" value="KAF2722479.1"/>
    <property type="molecule type" value="Genomic_DNA"/>
</dbReference>
<evidence type="ECO:0000313" key="2">
    <source>
        <dbReference type="EMBL" id="KAF2722479.1"/>
    </source>
</evidence>
<name>A0A9P4QCV6_9PEZI</name>
<sequence>MSVQCLDYSLDENELDVLQNGELLSALAFDCHDADDVLTSTLFQIYYHELRVRAKAKDVPQLHAAAAVSIKLMRDGFPSIEREAVRDTLRVLGHGEPWLDDAIDVGLTMWLKTKNASMDSDRSWKGTETLQDFTKRCYYRAEIDPMEPIVRFPREFRAVELEKIAGVKVTWTWNLSEHLAFGDDDGKNRFVRIFNDKRWLSACLESPACTGVPRDVILETIKTLDILFPLGNSATSKFLQSQGQSLHLVGPFPDERPRLREFRYWRERLIDLIVEFEEPPRDWTRIWRDRRYPATFWTFWLGLLIFILTLLFGITASVLAGFALMS</sequence>
<gene>
    <name evidence="2" type="ORF">K431DRAFT_345503</name>
</gene>
<reference evidence="2" key="1">
    <citation type="journal article" date="2020" name="Stud. Mycol.">
        <title>101 Dothideomycetes genomes: a test case for predicting lifestyles and emergence of pathogens.</title>
        <authorList>
            <person name="Haridas S."/>
            <person name="Albert R."/>
            <person name="Binder M."/>
            <person name="Bloem J."/>
            <person name="Labutti K."/>
            <person name="Salamov A."/>
            <person name="Andreopoulos B."/>
            <person name="Baker S."/>
            <person name="Barry K."/>
            <person name="Bills G."/>
            <person name="Bluhm B."/>
            <person name="Cannon C."/>
            <person name="Castanera R."/>
            <person name="Culley D."/>
            <person name="Daum C."/>
            <person name="Ezra D."/>
            <person name="Gonzalez J."/>
            <person name="Henrissat B."/>
            <person name="Kuo A."/>
            <person name="Liang C."/>
            <person name="Lipzen A."/>
            <person name="Lutzoni F."/>
            <person name="Magnuson J."/>
            <person name="Mondo S."/>
            <person name="Nolan M."/>
            <person name="Ohm R."/>
            <person name="Pangilinan J."/>
            <person name="Park H.-J."/>
            <person name="Ramirez L."/>
            <person name="Alfaro M."/>
            <person name="Sun H."/>
            <person name="Tritt A."/>
            <person name="Yoshinaga Y."/>
            <person name="Zwiers L.-H."/>
            <person name="Turgeon B."/>
            <person name="Goodwin S."/>
            <person name="Spatafora J."/>
            <person name="Crous P."/>
            <person name="Grigoriev I."/>
        </authorList>
    </citation>
    <scope>NUCLEOTIDE SEQUENCE</scope>
    <source>
        <strain evidence="2">CBS 116435</strain>
    </source>
</reference>
<protein>
    <submittedName>
        <fullName evidence="2">Uncharacterized protein</fullName>
    </submittedName>
</protein>
<dbReference type="Proteomes" id="UP000799441">
    <property type="component" value="Unassembled WGS sequence"/>
</dbReference>
<evidence type="ECO:0000313" key="3">
    <source>
        <dbReference type="Proteomes" id="UP000799441"/>
    </source>
</evidence>